<dbReference type="EMBL" id="BMLV01000003">
    <property type="protein sequence ID" value="GGP04392.1"/>
    <property type="molecule type" value="Genomic_DNA"/>
</dbReference>
<gene>
    <name evidence="1" type="ORF">GCM10010992_16640</name>
</gene>
<dbReference type="RefSeq" id="WP_188617647.1">
    <property type="nucleotide sequence ID" value="NZ_BMLV01000003.1"/>
</dbReference>
<evidence type="ECO:0000313" key="2">
    <source>
        <dbReference type="Proteomes" id="UP000620064"/>
    </source>
</evidence>
<sequence length="383" mass="45659">MTDLLKFYIEDIILKEEVLKSKFLKKRNSRQGNEIYLFDYYNSPFSKVGINNGAKSIHSDEGESFEENNKHKNVYILYSRNPTTKKGKIYFKQNIRKNWINYSNLNLNTSLSPLYDLNYFDYVNILNLYASILEIPKNKFLDAKITQVELGVNLSFGTGFKKNERIGLEHMLSCFGKYKNVPDKHIYGNYGVCFKAQHFEISIYDKLKRIISTKEIFKKSLEKRKKINRAKLSNVRFLLRYELRILSEAHFNQGDFEGKIDTLRNLRDNWDIVLKLLYKTTDNIEFYDFLSPEIEKDLMKIGLKSKALSEFYNFLIYRGFDSIGYDDFKNFILPLVNKKVRSDFEEKVLENYAKFRHKSKYRFSYQKRFLRALENRLDLLRSI</sequence>
<accession>A0ABQ2NIS2</accession>
<comment type="caution">
    <text evidence="1">The sequence shown here is derived from an EMBL/GenBank/DDBJ whole genome shotgun (WGS) entry which is preliminary data.</text>
</comment>
<keyword evidence="2" id="KW-1185">Reference proteome</keyword>
<organism evidence="1 2">
    <name type="scientific">Cloacibacterium rupense</name>
    <dbReference type="NCBI Taxonomy" id="517423"/>
    <lineage>
        <taxon>Bacteria</taxon>
        <taxon>Pseudomonadati</taxon>
        <taxon>Bacteroidota</taxon>
        <taxon>Flavobacteriia</taxon>
        <taxon>Flavobacteriales</taxon>
        <taxon>Weeksellaceae</taxon>
    </lineage>
</organism>
<dbReference type="Proteomes" id="UP000620064">
    <property type="component" value="Unassembled WGS sequence"/>
</dbReference>
<protein>
    <submittedName>
        <fullName evidence="1">Uncharacterized protein</fullName>
    </submittedName>
</protein>
<reference evidence="2" key="1">
    <citation type="journal article" date="2019" name="Int. J. Syst. Evol. Microbiol.">
        <title>The Global Catalogue of Microorganisms (GCM) 10K type strain sequencing project: providing services to taxonomists for standard genome sequencing and annotation.</title>
        <authorList>
            <consortium name="The Broad Institute Genomics Platform"/>
            <consortium name="The Broad Institute Genome Sequencing Center for Infectious Disease"/>
            <person name="Wu L."/>
            <person name="Ma J."/>
        </authorList>
    </citation>
    <scope>NUCLEOTIDE SEQUENCE [LARGE SCALE GENOMIC DNA]</scope>
    <source>
        <strain evidence="2">CGMCC 1.7656</strain>
    </source>
</reference>
<proteinExistence type="predicted"/>
<evidence type="ECO:0000313" key="1">
    <source>
        <dbReference type="EMBL" id="GGP04392.1"/>
    </source>
</evidence>
<name>A0ABQ2NIS2_9FLAO</name>